<feature type="compositionally biased region" description="Basic residues" evidence="1">
    <location>
        <begin position="7"/>
        <end position="16"/>
    </location>
</feature>
<reference evidence="3" key="2">
    <citation type="submission" date="2021-09" db="EMBL/GenBank/DDBJ databases">
        <authorList>
            <person name="Jia N."/>
            <person name="Wang J."/>
            <person name="Shi W."/>
            <person name="Du L."/>
            <person name="Sun Y."/>
            <person name="Zhan W."/>
            <person name="Jiang J."/>
            <person name="Wang Q."/>
            <person name="Zhang B."/>
            <person name="Ji P."/>
            <person name="Sakyi L.B."/>
            <person name="Cui X."/>
            <person name="Yuan T."/>
            <person name="Jiang B."/>
            <person name="Yang W."/>
            <person name="Lam T.T.-Y."/>
            <person name="Chang Q."/>
            <person name="Ding S."/>
            <person name="Wang X."/>
            <person name="Zhu J."/>
            <person name="Ruan X."/>
            <person name="Zhao L."/>
            <person name="Wei J."/>
            <person name="Que T."/>
            <person name="Du C."/>
            <person name="Cheng J."/>
            <person name="Dai P."/>
            <person name="Han X."/>
            <person name="Huang E."/>
            <person name="Gao Y."/>
            <person name="Liu J."/>
            <person name="Shao H."/>
            <person name="Ye R."/>
            <person name="Li L."/>
            <person name="Wei W."/>
            <person name="Wang X."/>
            <person name="Wang C."/>
            <person name="Huo Q."/>
            <person name="Li W."/>
            <person name="Guo W."/>
            <person name="Chen H."/>
            <person name="Chen S."/>
            <person name="Zhou L."/>
            <person name="Zhou L."/>
            <person name="Ni X."/>
            <person name="Tian J."/>
            <person name="Zhou Y."/>
            <person name="Sheng Y."/>
            <person name="Liu T."/>
            <person name="Pan Y."/>
            <person name="Xia L."/>
            <person name="Li J."/>
            <person name="Zhao F."/>
            <person name="Cao W."/>
        </authorList>
    </citation>
    <scope>NUCLEOTIDE SEQUENCE</scope>
    <source>
        <strain evidence="3">Rsan-2018</strain>
        <tissue evidence="3">Larvae</tissue>
    </source>
</reference>
<dbReference type="VEuPathDB" id="VectorBase:RSAN_039640"/>
<keyword evidence="2" id="KW-1133">Transmembrane helix</keyword>
<feature type="transmembrane region" description="Helical" evidence="2">
    <location>
        <begin position="81"/>
        <end position="103"/>
    </location>
</feature>
<keyword evidence="2" id="KW-0812">Transmembrane</keyword>
<name>A0A9D4T3G0_RHISA</name>
<dbReference type="Proteomes" id="UP000821837">
    <property type="component" value="Unassembled WGS sequence"/>
</dbReference>
<feature type="transmembrane region" description="Helical" evidence="2">
    <location>
        <begin position="55"/>
        <end position="74"/>
    </location>
</feature>
<feature type="transmembrane region" description="Helical" evidence="2">
    <location>
        <begin position="24"/>
        <end position="43"/>
    </location>
</feature>
<protein>
    <submittedName>
        <fullName evidence="3">Uncharacterized protein</fullName>
    </submittedName>
</protein>
<organism evidence="3 4">
    <name type="scientific">Rhipicephalus sanguineus</name>
    <name type="common">Brown dog tick</name>
    <name type="synonym">Ixodes sanguineus</name>
    <dbReference type="NCBI Taxonomy" id="34632"/>
    <lineage>
        <taxon>Eukaryota</taxon>
        <taxon>Metazoa</taxon>
        <taxon>Ecdysozoa</taxon>
        <taxon>Arthropoda</taxon>
        <taxon>Chelicerata</taxon>
        <taxon>Arachnida</taxon>
        <taxon>Acari</taxon>
        <taxon>Parasitiformes</taxon>
        <taxon>Ixodida</taxon>
        <taxon>Ixodoidea</taxon>
        <taxon>Ixodidae</taxon>
        <taxon>Rhipicephalinae</taxon>
        <taxon>Rhipicephalus</taxon>
        <taxon>Rhipicephalus</taxon>
    </lineage>
</organism>
<keyword evidence="4" id="KW-1185">Reference proteome</keyword>
<evidence type="ECO:0000313" key="3">
    <source>
        <dbReference type="EMBL" id="KAH7970110.1"/>
    </source>
</evidence>
<feature type="region of interest" description="Disordered" evidence="1">
    <location>
        <begin position="1"/>
        <end position="22"/>
    </location>
</feature>
<feature type="transmembrane region" description="Helical" evidence="2">
    <location>
        <begin position="173"/>
        <end position="194"/>
    </location>
</feature>
<keyword evidence="2" id="KW-0472">Membrane</keyword>
<evidence type="ECO:0000313" key="4">
    <source>
        <dbReference type="Proteomes" id="UP000821837"/>
    </source>
</evidence>
<proteinExistence type="predicted"/>
<dbReference type="EMBL" id="JABSTV010001248">
    <property type="protein sequence ID" value="KAH7970110.1"/>
    <property type="molecule type" value="Genomic_DNA"/>
</dbReference>
<evidence type="ECO:0000256" key="2">
    <source>
        <dbReference type="SAM" id="Phobius"/>
    </source>
</evidence>
<sequence>MVSSMAHKGRRSHHHHQEQQQQQTVALVATVAGLLIGVLVVPRAARRPLAVPGELLLRVSGAATLPLLACRLLLLPPDARLLAAALGFQLSASVAALLLASWAPTPPTARPAEPLDWFRACPIGALSLALRAADEEATWWRGAYLASVGLALHAVLVAVVVGAAASRRDLQRLLAALSWPLCVAAVAGSSWHALPAALCALQQREPTAAALVVVRCGSALCNMLLLTPTMLPDRGFTQGLLLAVANSLFSVGRGDGPLLYLAGLPPLPGAVYVTWHQ</sequence>
<gene>
    <name evidence="3" type="ORF">HPB52_024157</name>
</gene>
<evidence type="ECO:0000256" key="1">
    <source>
        <dbReference type="SAM" id="MobiDB-lite"/>
    </source>
</evidence>
<comment type="caution">
    <text evidence="3">The sequence shown here is derived from an EMBL/GenBank/DDBJ whole genome shotgun (WGS) entry which is preliminary data.</text>
</comment>
<feature type="transmembrane region" description="Helical" evidence="2">
    <location>
        <begin position="144"/>
        <end position="166"/>
    </location>
</feature>
<reference evidence="3" key="1">
    <citation type="journal article" date="2020" name="Cell">
        <title>Large-Scale Comparative Analyses of Tick Genomes Elucidate Their Genetic Diversity and Vector Capacities.</title>
        <authorList>
            <consortium name="Tick Genome and Microbiome Consortium (TIGMIC)"/>
            <person name="Jia N."/>
            <person name="Wang J."/>
            <person name="Shi W."/>
            <person name="Du L."/>
            <person name="Sun Y."/>
            <person name="Zhan W."/>
            <person name="Jiang J.F."/>
            <person name="Wang Q."/>
            <person name="Zhang B."/>
            <person name="Ji P."/>
            <person name="Bell-Sakyi L."/>
            <person name="Cui X.M."/>
            <person name="Yuan T.T."/>
            <person name="Jiang B.G."/>
            <person name="Yang W.F."/>
            <person name="Lam T.T."/>
            <person name="Chang Q.C."/>
            <person name="Ding S.J."/>
            <person name="Wang X.J."/>
            <person name="Zhu J.G."/>
            <person name="Ruan X.D."/>
            <person name="Zhao L."/>
            <person name="Wei J.T."/>
            <person name="Ye R.Z."/>
            <person name="Que T.C."/>
            <person name="Du C.H."/>
            <person name="Zhou Y.H."/>
            <person name="Cheng J.X."/>
            <person name="Dai P.F."/>
            <person name="Guo W.B."/>
            <person name="Han X.H."/>
            <person name="Huang E.J."/>
            <person name="Li L.F."/>
            <person name="Wei W."/>
            <person name="Gao Y.C."/>
            <person name="Liu J.Z."/>
            <person name="Shao H.Z."/>
            <person name="Wang X."/>
            <person name="Wang C.C."/>
            <person name="Yang T.C."/>
            <person name="Huo Q.B."/>
            <person name="Li W."/>
            <person name="Chen H.Y."/>
            <person name="Chen S.E."/>
            <person name="Zhou L.G."/>
            <person name="Ni X.B."/>
            <person name="Tian J.H."/>
            <person name="Sheng Y."/>
            <person name="Liu T."/>
            <person name="Pan Y.S."/>
            <person name="Xia L.Y."/>
            <person name="Li J."/>
            <person name="Zhao F."/>
            <person name="Cao W.C."/>
        </authorList>
    </citation>
    <scope>NUCLEOTIDE SEQUENCE</scope>
    <source>
        <strain evidence="3">Rsan-2018</strain>
    </source>
</reference>
<dbReference type="AlphaFoldDB" id="A0A9D4T3G0"/>
<accession>A0A9D4T3G0</accession>